<accession>A0A6A7AFL3</accession>
<evidence type="ECO:0000313" key="3">
    <source>
        <dbReference type="Proteomes" id="UP000799424"/>
    </source>
</evidence>
<feature type="compositionally biased region" description="Basic and acidic residues" evidence="1">
    <location>
        <begin position="110"/>
        <end position="123"/>
    </location>
</feature>
<evidence type="ECO:0000313" key="2">
    <source>
        <dbReference type="EMBL" id="KAF2831913.1"/>
    </source>
</evidence>
<proteinExistence type="predicted"/>
<organism evidence="2 3">
    <name type="scientific">Ophiobolus disseminans</name>
    <dbReference type="NCBI Taxonomy" id="1469910"/>
    <lineage>
        <taxon>Eukaryota</taxon>
        <taxon>Fungi</taxon>
        <taxon>Dikarya</taxon>
        <taxon>Ascomycota</taxon>
        <taxon>Pezizomycotina</taxon>
        <taxon>Dothideomycetes</taxon>
        <taxon>Pleosporomycetidae</taxon>
        <taxon>Pleosporales</taxon>
        <taxon>Pleosporineae</taxon>
        <taxon>Phaeosphaeriaceae</taxon>
        <taxon>Ophiobolus</taxon>
    </lineage>
</organism>
<dbReference type="Proteomes" id="UP000799424">
    <property type="component" value="Unassembled WGS sequence"/>
</dbReference>
<name>A0A6A7AFL3_9PLEO</name>
<dbReference type="OrthoDB" id="3691136at2759"/>
<feature type="compositionally biased region" description="Acidic residues" evidence="1">
    <location>
        <begin position="124"/>
        <end position="135"/>
    </location>
</feature>
<sequence length="135" mass="15128">MSASNTTNDATVRIKQGLNYGASPHQIAKEAFRIAAINATLKKEGAIKDEALAEMRGESKEMRKVLERVFGLLAARKVPVPEDLGAAYRALLEQNHNDCQGGKKEKKKARGEERERKMRMILRDEDEDEDDEMVG</sequence>
<protein>
    <submittedName>
        <fullName evidence="2">Uncharacterized protein</fullName>
    </submittedName>
</protein>
<reference evidence="2" key="1">
    <citation type="journal article" date="2020" name="Stud. Mycol.">
        <title>101 Dothideomycetes genomes: a test case for predicting lifestyles and emergence of pathogens.</title>
        <authorList>
            <person name="Haridas S."/>
            <person name="Albert R."/>
            <person name="Binder M."/>
            <person name="Bloem J."/>
            <person name="Labutti K."/>
            <person name="Salamov A."/>
            <person name="Andreopoulos B."/>
            <person name="Baker S."/>
            <person name="Barry K."/>
            <person name="Bills G."/>
            <person name="Bluhm B."/>
            <person name="Cannon C."/>
            <person name="Castanera R."/>
            <person name="Culley D."/>
            <person name="Daum C."/>
            <person name="Ezra D."/>
            <person name="Gonzalez J."/>
            <person name="Henrissat B."/>
            <person name="Kuo A."/>
            <person name="Liang C."/>
            <person name="Lipzen A."/>
            <person name="Lutzoni F."/>
            <person name="Magnuson J."/>
            <person name="Mondo S."/>
            <person name="Nolan M."/>
            <person name="Ohm R."/>
            <person name="Pangilinan J."/>
            <person name="Park H.-J."/>
            <person name="Ramirez L."/>
            <person name="Alfaro M."/>
            <person name="Sun H."/>
            <person name="Tritt A."/>
            <person name="Yoshinaga Y."/>
            <person name="Zwiers L.-H."/>
            <person name="Turgeon B."/>
            <person name="Goodwin S."/>
            <person name="Spatafora J."/>
            <person name="Crous P."/>
            <person name="Grigoriev I."/>
        </authorList>
    </citation>
    <scope>NUCLEOTIDE SEQUENCE</scope>
    <source>
        <strain evidence="2">CBS 113818</strain>
    </source>
</reference>
<dbReference type="AlphaFoldDB" id="A0A6A7AFL3"/>
<feature type="region of interest" description="Disordered" evidence="1">
    <location>
        <begin position="95"/>
        <end position="135"/>
    </location>
</feature>
<dbReference type="EMBL" id="MU006217">
    <property type="protein sequence ID" value="KAF2831913.1"/>
    <property type="molecule type" value="Genomic_DNA"/>
</dbReference>
<keyword evidence="3" id="KW-1185">Reference proteome</keyword>
<gene>
    <name evidence="2" type="ORF">CC86DRAFT_82865</name>
</gene>
<evidence type="ECO:0000256" key="1">
    <source>
        <dbReference type="SAM" id="MobiDB-lite"/>
    </source>
</evidence>